<name>A0A8J7K684_9GAMM</name>
<evidence type="ECO:0000256" key="1">
    <source>
        <dbReference type="ARBA" id="ARBA00001286"/>
    </source>
</evidence>
<dbReference type="Proteomes" id="UP000640333">
    <property type="component" value="Unassembled WGS sequence"/>
</dbReference>
<dbReference type="PROSITE" id="PS00374">
    <property type="entry name" value="MGMT"/>
    <property type="match status" value="1"/>
</dbReference>
<reference evidence="10" key="1">
    <citation type="submission" date="2020-10" db="EMBL/GenBank/DDBJ databases">
        <title>Bacterium isolated from coastal waters sediment.</title>
        <authorList>
            <person name="Chen R.-J."/>
            <person name="Lu D.-C."/>
            <person name="Zhu K.-L."/>
            <person name="Du Z.-J."/>
        </authorList>
    </citation>
    <scope>NUCLEOTIDE SEQUENCE</scope>
    <source>
        <strain evidence="10">N1Y112</strain>
    </source>
</reference>
<evidence type="ECO:0000256" key="6">
    <source>
        <dbReference type="ARBA" id="ARBA00023163"/>
    </source>
</evidence>
<dbReference type="GO" id="GO:0006281">
    <property type="term" value="P:DNA repair"/>
    <property type="evidence" value="ECO:0007669"/>
    <property type="project" value="UniProtKB-KW"/>
</dbReference>
<dbReference type="InterPro" id="IPR014048">
    <property type="entry name" value="MethylDNA_cys_MeTrfase_DNA-bd"/>
</dbReference>
<dbReference type="RefSeq" id="WP_193953698.1">
    <property type="nucleotide sequence ID" value="NZ_JADEYS010000012.1"/>
</dbReference>
<dbReference type="SUPFAM" id="SSF46689">
    <property type="entry name" value="Homeodomain-like"/>
    <property type="match status" value="1"/>
</dbReference>
<comment type="catalytic activity">
    <reaction evidence="1">
        <text>a 4-O-methyl-thymidine in DNA + L-cysteinyl-[protein] = a thymidine in DNA + S-methyl-L-cysteinyl-[protein]</text>
        <dbReference type="Rhea" id="RHEA:53428"/>
        <dbReference type="Rhea" id="RHEA-COMP:10131"/>
        <dbReference type="Rhea" id="RHEA-COMP:10132"/>
        <dbReference type="Rhea" id="RHEA-COMP:13555"/>
        <dbReference type="Rhea" id="RHEA-COMP:13556"/>
        <dbReference type="ChEBI" id="CHEBI:29950"/>
        <dbReference type="ChEBI" id="CHEBI:82612"/>
        <dbReference type="ChEBI" id="CHEBI:137386"/>
        <dbReference type="ChEBI" id="CHEBI:137387"/>
        <dbReference type="EC" id="2.1.1.63"/>
    </reaction>
</comment>
<evidence type="ECO:0000256" key="8">
    <source>
        <dbReference type="ARBA" id="ARBA00049348"/>
    </source>
</evidence>
<dbReference type="InterPro" id="IPR036217">
    <property type="entry name" value="MethylDNA_cys_MeTrfase_DNAb"/>
</dbReference>
<dbReference type="InterPro" id="IPR009057">
    <property type="entry name" value="Homeodomain-like_sf"/>
</dbReference>
<dbReference type="EMBL" id="JADEYS010000012">
    <property type="protein sequence ID" value="MBE9398060.1"/>
    <property type="molecule type" value="Genomic_DNA"/>
</dbReference>
<dbReference type="PANTHER" id="PTHR10815:SF13">
    <property type="entry name" value="METHYLATED-DNA--PROTEIN-CYSTEINE METHYLTRANSFERASE"/>
    <property type="match status" value="1"/>
</dbReference>
<keyword evidence="4" id="KW-0227">DNA damage</keyword>
<dbReference type="InterPro" id="IPR018060">
    <property type="entry name" value="HTH_AraC"/>
</dbReference>
<keyword evidence="3 10" id="KW-0808">Transferase</keyword>
<dbReference type="PROSITE" id="PS01124">
    <property type="entry name" value="HTH_ARAC_FAMILY_2"/>
    <property type="match status" value="1"/>
</dbReference>
<comment type="caution">
    <text evidence="10">The sequence shown here is derived from an EMBL/GenBank/DDBJ whole genome shotgun (WGS) entry which is preliminary data.</text>
</comment>
<dbReference type="PANTHER" id="PTHR10815">
    <property type="entry name" value="METHYLATED-DNA--PROTEIN-CYSTEINE METHYLTRANSFERASE"/>
    <property type="match status" value="1"/>
</dbReference>
<dbReference type="AlphaFoldDB" id="A0A8J7K684"/>
<dbReference type="Gene3D" id="3.30.160.70">
    <property type="entry name" value="Methylated DNA-protein cysteine methyltransferase domain"/>
    <property type="match status" value="1"/>
</dbReference>
<evidence type="ECO:0000256" key="5">
    <source>
        <dbReference type="ARBA" id="ARBA00023015"/>
    </source>
</evidence>
<protein>
    <submittedName>
        <fullName evidence="10">Methylated-DNA--[protein]-cysteine S-methyltransferase</fullName>
        <ecNumber evidence="10">2.1.1.63</ecNumber>
    </submittedName>
</protein>
<proteinExistence type="predicted"/>
<sequence>MNSEQHYSTVARAIEFIHSQARQQPTLAEIAAAVDSSESHLQRVFSSWAGISPKRFLQYLTKEYARQALQRSGDLLSVTLDSGLSSPGRLHDLMISCEAMTPGEIKNGAKGMRIGYGFAMTPFGHALIGWTERGICYLAFCSDDEATRLHELKSQWPAADISEDCGTAVQYANQIFPYTPQPGKLHLVLRGTNFQIKVWEALMKLMPGERISYGQLAHQLGMPNAQRAVGSAVAKNNIGFLIPCHRVIKGTGDSGNYRWGCERKQAIQVWETGHSNIQMDADTQ</sequence>
<keyword evidence="6" id="KW-0804">Transcription</keyword>
<dbReference type="Pfam" id="PF01035">
    <property type="entry name" value="DNA_binding_1"/>
    <property type="match status" value="1"/>
</dbReference>
<dbReference type="EC" id="2.1.1.63" evidence="10"/>
<evidence type="ECO:0000256" key="4">
    <source>
        <dbReference type="ARBA" id="ARBA00022763"/>
    </source>
</evidence>
<dbReference type="GO" id="GO:0003700">
    <property type="term" value="F:DNA-binding transcription factor activity"/>
    <property type="evidence" value="ECO:0007669"/>
    <property type="project" value="InterPro"/>
</dbReference>
<dbReference type="InterPro" id="IPR036631">
    <property type="entry name" value="MGMT_N_sf"/>
</dbReference>
<dbReference type="GO" id="GO:0032259">
    <property type="term" value="P:methylation"/>
    <property type="evidence" value="ECO:0007669"/>
    <property type="project" value="UniProtKB-KW"/>
</dbReference>
<dbReference type="InterPro" id="IPR001497">
    <property type="entry name" value="MethylDNA_cys_MeTrfase_AS"/>
</dbReference>
<dbReference type="Pfam" id="PF12833">
    <property type="entry name" value="HTH_18"/>
    <property type="match status" value="1"/>
</dbReference>
<evidence type="ECO:0000313" key="10">
    <source>
        <dbReference type="EMBL" id="MBE9398060.1"/>
    </source>
</evidence>
<accession>A0A8J7K684</accession>
<dbReference type="SUPFAM" id="SSF46767">
    <property type="entry name" value="Methylated DNA-protein cysteine methyltransferase, C-terminal domain"/>
    <property type="match status" value="1"/>
</dbReference>
<keyword evidence="7" id="KW-0234">DNA repair</keyword>
<gene>
    <name evidence="10" type="ORF">IOQ59_12400</name>
</gene>
<keyword evidence="5" id="KW-0805">Transcription regulation</keyword>
<dbReference type="GO" id="GO:0043565">
    <property type="term" value="F:sequence-specific DNA binding"/>
    <property type="evidence" value="ECO:0007669"/>
    <property type="project" value="InterPro"/>
</dbReference>
<dbReference type="GO" id="GO:0003908">
    <property type="term" value="F:methylated-DNA-[protein]-cysteine S-methyltransferase activity"/>
    <property type="evidence" value="ECO:0007669"/>
    <property type="project" value="UniProtKB-EC"/>
</dbReference>
<keyword evidence="2 10" id="KW-0489">Methyltransferase</keyword>
<feature type="domain" description="HTH araC/xylS-type" evidence="9">
    <location>
        <begin position="11"/>
        <end position="108"/>
    </location>
</feature>
<dbReference type="InterPro" id="IPR036388">
    <property type="entry name" value="WH-like_DNA-bd_sf"/>
</dbReference>
<keyword evidence="11" id="KW-1185">Reference proteome</keyword>
<evidence type="ECO:0000256" key="3">
    <source>
        <dbReference type="ARBA" id="ARBA00022679"/>
    </source>
</evidence>
<evidence type="ECO:0000313" key="11">
    <source>
        <dbReference type="Proteomes" id="UP000640333"/>
    </source>
</evidence>
<comment type="catalytic activity">
    <reaction evidence="8">
        <text>a 6-O-methyl-2'-deoxyguanosine in DNA + L-cysteinyl-[protein] = S-methyl-L-cysteinyl-[protein] + a 2'-deoxyguanosine in DNA</text>
        <dbReference type="Rhea" id="RHEA:24000"/>
        <dbReference type="Rhea" id="RHEA-COMP:10131"/>
        <dbReference type="Rhea" id="RHEA-COMP:10132"/>
        <dbReference type="Rhea" id="RHEA-COMP:11367"/>
        <dbReference type="Rhea" id="RHEA-COMP:11368"/>
        <dbReference type="ChEBI" id="CHEBI:29950"/>
        <dbReference type="ChEBI" id="CHEBI:82612"/>
        <dbReference type="ChEBI" id="CHEBI:85445"/>
        <dbReference type="ChEBI" id="CHEBI:85448"/>
        <dbReference type="EC" id="2.1.1.63"/>
    </reaction>
</comment>
<dbReference type="SUPFAM" id="SSF53155">
    <property type="entry name" value="Methylated DNA-protein cysteine methyltransferase domain"/>
    <property type="match status" value="1"/>
</dbReference>
<evidence type="ECO:0000256" key="2">
    <source>
        <dbReference type="ARBA" id="ARBA00022603"/>
    </source>
</evidence>
<dbReference type="Gene3D" id="1.10.10.10">
    <property type="entry name" value="Winged helix-like DNA-binding domain superfamily/Winged helix DNA-binding domain"/>
    <property type="match status" value="1"/>
</dbReference>
<organism evidence="10 11">
    <name type="scientific">Pontibacterium sinense</name>
    <dbReference type="NCBI Taxonomy" id="2781979"/>
    <lineage>
        <taxon>Bacteria</taxon>
        <taxon>Pseudomonadati</taxon>
        <taxon>Pseudomonadota</taxon>
        <taxon>Gammaproteobacteria</taxon>
        <taxon>Oceanospirillales</taxon>
        <taxon>Oceanospirillaceae</taxon>
        <taxon>Pontibacterium</taxon>
    </lineage>
</organism>
<dbReference type="SMART" id="SM00342">
    <property type="entry name" value="HTH_ARAC"/>
    <property type="match status" value="1"/>
</dbReference>
<dbReference type="CDD" id="cd06445">
    <property type="entry name" value="ATase"/>
    <property type="match status" value="1"/>
</dbReference>
<evidence type="ECO:0000256" key="7">
    <source>
        <dbReference type="ARBA" id="ARBA00023204"/>
    </source>
</evidence>
<dbReference type="NCBIfam" id="TIGR00589">
    <property type="entry name" value="ogt"/>
    <property type="match status" value="1"/>
</dbReference>
<evidence type="ECO:0000259" key="9">
    <source>
        <dbReference type="PROSITE" id="PS01124"/>
    </source>
</evidence>
<dbReference type="Gene3D" id="1.10.10.60">
    <property type="entry name" value="Homeodomain-like"/>
    <property type="match status" value="1"/>
</dbReference>